<dbReference type="SMART" id="SM00448">
    <property type="entry name" value="REC"/>
    <property type="match status" value="1"/>
</dbReference>
<dbReference type="InterPro" id="IPR003661">
    <property type="entry name" value="HisK_dim/P_dom"/>
</dbReference>
<dbReference type="SUPFAM" id="SSF55874">
    <property type="entry name" value="ATPase domain of HSP90 chaperone/DNA topoisomerase II/histidine kinase"/>
    <property type="match status" value="1"/>
</dbReference>
<evidence type="ECO:0000256" key="3">
    <source>
        <dbReference type="ARBA" id="ARBA00022553"/>
    </source>
</evidence>
<comment type="caution">
    <text evidence="7">The sequence shown here is derived from an EMBL/GenBank/DDBJ whole genome shotgun (WGS) entry which is preliminary data.</text>
</comment>
<dbReference type="SUPFAM" id="SSF52172">
    <property type="entry name" value="CheY-like"/>
    <property type="match status" value="1"/>
</dbReference>
<protein>
    <recommendedName>
        <fullName evidence="2">histidine kinase</fullName>
        <ecNumber evidence="2">2.7.13.3</ecNumber>
    </recommendedName>
</protein>
<dbReference type="Pfam" id="PF02518">
    <property type="entry name" value="HATPase_c"/>
    <property type="match status" value="1"/>
</dbReference>
<organism evidence="7 8">
    <name type="scientific">Aliirhizobium smilacinae</name>
    <dbReference type="NCBI Taxonomy" id="1395944"/>
    <lineage>
        <taxon>Bacteria</taxon>
        <taxon>Pseudomonadati</taxon>
        <taxon>Pseudomonadota</taxon>
        <taxon>Alphaproteobacteria</taxon>
        <taxon>Hyphomicrobiales</taxon>
        <taxon>Rhizobiaceae</taxon>
        <taxon>Aliirhizobium</taxon>
    </lineage>
</organism>
<evidence type="ECO:0000256" key="1">
    <source>
        <dbReference type="ARBA" id="ARBA00000085"/>
    </source>
</evidence>
<dbReference type="InterPro" id="IPR036890">
    <property type="entry name" value="HATPase_C_sf"/>
</dbReference>
<dbReference type="SUPFAM" id="SSF47384">
    <property type="entry name" value="Homodimeric domain of signal transducing histidine kinase"/>
    <property type="match status" value="1"/>
</dbReference>
<gene>
    <name evidence="7" type="ORF">FHP24_08965</name>
</gene>
<keyword evidence="3 4" id="KW-0597">Phosphoprotein</keyword>
<feature type="modified residue" description="4-aspartylphosphate" evidence="4">
    <location>
        <position position="520"/>
    </location>
</feature>
<dbReference type="SMART" id="SM00387">
    <property type="entry name" value="HATPase_c"/>
    <property type="match status" value="1"/>
</dbReference>
<dbReference type="RefSeq" id="WP_139675626.1">
    <property type="nucleotide sequence ID" value="NZ_VDMN01000001.1"/>
</dbReference>
<evidence type="ECO:0000259" key="5">
    <source>
        <dbReference type="PROSITE" id="PS50109"/>
    </source>
</evidence>
<dbReference type="Pfam" id="PF00072">
    <property type="entry name" value="Response_reg"/>
    <property type="match status" value="1"/>
</dbReference>
<comment type="catalytic activity">
    <reaction evidence="1">
        <text>ATP + protein L-histidine = ADP + protein N-phospho-L-histidine.</text>
        <dbReference type="EC" id="2.7.13.3"/>
    </reaction>
</comment>
<evidence type="ECO:0000256" key="4">
    <source>
        <dbReference type="PROSITE-ProRule" id="PRU00169"/>
    </source>
</evidence>
<dbReference type="PRINTS" id="PR00344">
    <property type="entry name" value="BCTRLSENSOR"/>
</dbReference>
<accession>A0A5C4XSW4</accession>
<dbReference type="InterPro" id="IPR005467">
    <property type="entry name" value="His_kinase_dom"/>
</dbReference>
<feature type="domain" description="Response regulatory" evidence="6">
    <location>
        <begin position="469"/>
        <end position="590"/>
    </location>
</feature>
<evidence type="ECO:0000256" key="2">
    <source>
        <dbReference type="ARBA" id="ARBA00012438"/>
    </source>
</evidence>
<dbReference type="GO" id="GO:0000155">
    <property type="term" value="F:phosphorelay sensor kinase activity"/>
    <property type="evidence" value="ECO:0007669"/>
    <property type="project" value="InterPro"/>
</dbReference>
<sequence length="600" mass="65341">MRTIADLHDRITKAFAPTHSLEVPVEQLSELVVEPPEEVDFFAASSQQPLSPLQNLILQLKHWSPGRRSLRSRLKESEATSEAKSRRLSTVVHEIRTPLNGILGMTHLLSQTKLTAEQQNYLSGIRQSGHMLAQLVDDILDLSTMEAGRFRLNTRAENLRQLLESVVEMLSPRAHEKRIEIAATFAADLPELLDFDPARLRQVLFNVMGNAVKFTADGGVLVRVTLADDNVEIAVVDTGPGMAPQELATIFGEFEQVGSVEARSGGTGLGLGIASRILAEFGGSLSVKSRKGEGSTFTIRFPVRLAEDVAAGETDRSGMLARSRVVLLAPHGPTAQATVATIEALGGRCRHLASAQDVSMLIDRAADGSIPFTDLIVDHRLASDYACEPLHKPLHRILLVNPEERASQPQDLFDAWLIRPLRERSLVDVLSGRMRGFGRTVHPPQTISSDPGADADVVAAPINIHSKLNVVLAEDDPVSATLLRAMLQKNGHTVRWVADVQSFADLIREPGAGPDLIITDLNMPGGDPLDVLVSLREIERISKSVAVPVIVLTGNDRDGVMQDALSAGAQKVLQKPVEPARLFDDIHHLLAEKRARHGIR</sequence>
<dbReference type="Proteomes" id="UP000311605">
    <property type="component" value="Unassembled WGS sequence"/>
</dbReference>
<dbReference type="Gene3D" id="3.30.565.10">
    <property type="entry name" value="Histidine kinase-like ATPase, C-terminal domain"/>
    <property type="match status" value="1"/>
</dbReference>
<dbReference type="InterPro" id="IPR001789">
    <property type="entry name" value="Sig_transdc_resp-reg_receiver"/>
</dbReference>
<dbReference type="InterPro" id="IPR011006">
    <property type="entry name" value="CheY-like_superfamily"/>
</dbReference>
<dbReference type="PROSITE" id="PS50110">
    <property type="entry name" value="RESPONSE_REGULATORY"/>
    <property type="match status" value="1"/>
</dbReference>
<keyword evidence="8" id="KW-1185">Reference proteome</keyword>
<reference evidence="7 8" key="1">
    <citation type="submission" date="2019-06" db="EMBL/GenBank/DDBJ databases">
        <title>The draft genome of Rhizobium smilacinae PTYR-5.</title>
        <authorList>
            <person name="Liu L."/>
            <person name="Li L."/>
            <person name="Zhang X."/>
        </authorList>
    </citation>
    <scope>NUCLEOTIDE SEQUENCE [LARGE SCALE GENOMIC DNA]</scope>
    <source>
        <strain evidence="7 8">PTYR-5</strain>
    </source>
</reference>
<dbReference type="AlphaFoldDB" id="A0A5C4XSW4"/>
<dbReference type="EMBL" id="VDMN01000001">
    <property type="protein sequence ID" value="TNM66313.1"/>
    <property type="molecule type" value="Genomic_DNA"/>
</dbReference>
<dbReference type="CDD" id="cd00156">
    <property type="entry name" value="REC"/>
    <property type="match status" value="1"/>
</dbReference>
<dbReference type="InterPro" id="IPR036097">
    <property type="entry name" value="HisK_dim/P_sf"/>
</dbReference>
<dbReference type="InterPro" id="IPR004358">
    <property type="entry name" value="Sig_transdc_His_kin-like_C"/>
</dbReference>
<dbReference type="Pfam" id="PF00512">
    <property type="entry name" value="HisKA"/>
    <property type="match status" value="1"/>
</dbReference>
<proteinExistence type="predicted"/>
<dbReference type="PROSITE" id="PS50109">
    <property type="entry name" value="HIS_KIN"/>
    <property type="match status" value="1"/>
</dbReference>
<dbReference type="InterPro" id="IPR003594">
    <property type="entry name" value="HATPase_dom"/>
</dbReference>
<dbReference type="CDD" id="cd00082">
    <property type="entry name" value="HisKA"/>
    <property type="match status" value="1"/>
</dbReference>
<dbReference type="Gene3D" id="3.40.50.2300">
    <property type="match status" value="1"/>
</dbReference>
<evidence type="ECO:0000259" key="6">
    <source>
        <dbReference type="PROSITE" id="PS50110"/>
    </source>
</evidence>
<evidence type="ECO:0000313" key="8">
    <source>
        <dbReference type="Proteomes" id="UP000311605"/>
    </source>
</evidence>
<dbReference type="PANTHER" id="PTHR45339">
    <property type="entry name" value="HYBRID SIGNAL TRANSDUCTION HISTIDINE KINASE J"/>
    <property type="match status" value="1"/>
</dbReference>
<dbReference type="OrthoDB" id="9801651at2"/>
<name>A0A5C4XSW4_9HYPH</name>
<dbReference type="PANTHER" id="PTHR45339:SF5">
    <property type="entry name" value="HISTIDINE KINASE"/>
    <property type="match status" value="1"/>
</dbReference>
<feature type="domain" description="Histidine kinase" evidence="5">
    <location>
        <begin position="90"/>
        <end position="305"/>
    </location>
</feature>
<dbReference type="EC" id="2.7.13.3" evidence="2"/>
<dbReference type="SMART" id="SM00388">
    <property type="entry name" value="HisKA"/>
    <property type="match status" value="1"/>
</dbReference>
<evidence type="ECO:0000313" key="7">
    <source>
        <dbReference type="EMBL" id="TNM66313.1"/>
    </source>
</evidence>
<dbReference type="Gene3D" id="1.10.287.130">
    <property type="match status" value="1"/>
</dbReference>